<dbReference type="SMART" id="SM00304">
    <property type="entry name" value="HAMP"/>
    <property type="match status" value="1"/>
</dbReference>
<evidence type="ECO:0000256" key="11">
    <source>
        <dbReference type="SAM" id="Phobius"/>
    </source>
</evidence>
<evidence type="ECO:0000256" key="9">
    <source>
        <dbReference type="ARBA" id="ARBA00023012"/>
    </source>
</evidence>
<evidence type="ECO:0000256" key="1">
    <source>
        <dbReference type="ARBA" id="ARBA00000085"/>
    </source>
</evidence>
<dbReference type="InterPro" id="IPR005467">
    <property type="entry name" value="His_kinase_dom"/>
</dbReference>
<dbReference type="RefSeq" id="WP_173500022.1">
    <property type="nucleotide sequence ID" value="NZ_JABSOD010000003.1"/>
</dbReference>
<dbReference type="InterPro" id="IPR003594">
    <property type="entry name" value="HATPase_dom"/>
</dbReference>
<sequence>MNRPLFIRLCLLLLAVGTVLLFWLIAAALNQLERQLSMLSPAARQTLLQYRDQAEALYDPANPAALQQWLNQFRQQENSWATVVHLDVVSIDSTDLQARFTDGFILGRSIDWPIHLHLDYNPVMDLPFIHHHASLLLELPEQLRPGKYWPPLKLLLQLLLPLTLMLLVCYLLYQHLMRPVKLLQQHARQLAAGRLDSRVRPALGPRQDELTELADNFDLMAERLNQQLQRQRQFIADMSHELRTPLSRMTLALDCAEQQLDSQIMLARLRRESDAMQQLIGNALTLAWLDNEAGQLAAEPFDLADLLDSLCSDARFEFPDRQLHCNWPDSMPLSKGSARLLGQAIENILRNALRFTPPGASVWLSVSRSEEYWNLQIRDSGPGVAEAYLPRLFTPFFRVPGAELSGSGYGLGLALAKRLTEAAGGSISAANCTPGLCISLKLPG</sequence>
<dbReference type="PROSITE" id="PS50109">
    <property type="entry name" value="HIS_KIN"/>
    <property type="match status" value="1"/>
</dbReference>
<dbReference type="SMART" id="SM00388">
    <property type="entry name" value="HisKA"/>
    <property type="match status" value="1"/>
</dbReference>
<evidence type="ECO:0000256" key="6">
    <source>
        <dbReference type="ARBA" id="ARBA00022692"/>
    </source>
</evidence>
<dbReference type="PANTHER" id="PTHR45436:SF15">
    <property type="entry name" value="SENSOR HISTIDINE KINASE CUSS"/>
    <property type="match status" value="1"/>
</dbReference>
<dbReference type="CDD" id="cd00075">
    <property type="entry name" value="HATPase"/>
    <property type="match status" value="1"/>
</dbReference>
<dbReference type="Pfam" id="PF00512">
    <property type="entry name" value="HisKA"/>
    <property type="match status" value="1"/>
</dbReference>
<evidence type="ECO:0000256" key="10">
    <source>
        <dbReference type="ARBA" id="ARBA00023136"/>
    </source>
</evidence>
<dbReference type="SMART" id="SM00387">
    <property type="entry name" value="HATPase_c"/>
    <property type="match status" value="1"/>
</dbReference>
<keyword evidence="6 11" id="KW-0812">Transmembrane</keyword>
<comment type="caution">
    <text evidence="14">The sequence shown here is derived from an EMBL/GenBank/DDBJ whole genome shotgun (WGS) entry which is preliminary data.</text>
</comment>
<dbReference type="InterPro" id="IPR036890">
    <property type="entry name" value="HATPase_C_sf"/>
</dbReference>
<dbReference type="PROSITE" id="PS50885">
    <property type="entry name" value="HAMP"/>
    <property type="match status" value="1"/>
</dbReference>
<dbReference type="CDD" id="cd00082">
    <property type="entry name" value="HisKA"/>
    <property type="match status" value="1"/>
</dbReference>
<dbReference type="PANTHER" id="PTHR45436">
    <property type="entry name" value="SENSOR HISTIDINE KINASE YKOH"/>
    <property type="match status" value="1"/>
</dbReference>
<comment type="catalytic activity">
    <reaction evidence="1">
        <text>ATP + protein L-histidine = ADP + protein N-phospho-L-histidine.</text>
        <dbReference type="EC" id="2.7.13.3"/>
    </reaction>
</comment>
<feature type="domain" description="Histidine kinase" evidence="12">
    <location>
        <begin position="237"/>
        <end position="444"/>
    </location>
</feature>
<dbReference type="EMBL" id="JABSOD010000003">
    <property type="protein sequence ID" value="NRQ41775.1"/>
    <property type="molecule type" value="Genomic_DNA"/>
</dbReference>
<dbReference type="CDD" id="cd06225">
    <property type="entry name" value="HAMP"/>
    <property type="match status" value="1"/>
</dbReference>
<comment type="subcellular location">
    <subcellularLocation>
        <location evidence="2">Membrane</location>
        <topology evidence="2">Multi-pass membrane protein</topology>
    </subcellularLocation>
</comment>
<protein>
    <recommendedName>
        <fullName evidence="3">histidine kinase</fullName>
        <ecNumber evidence="3">2.7.13.3</ecNumber>
    </recommendedName>
</protein>
<keyword evidence="10 11" id="KW-0472">Membrane</keyword>
<dbReference type="InterPro" id="IPR003660">
    <property type="entry name" value="HAMP_dom"/>
</dbReference>
<dbReference type="Gene3D" id="1.10.287.130">
    <property type="match status" value="1"/>
</dbReference>
<feature type="transmembrane region" description="Helical" evidence="11">
    <location>
        <begin position="154"/>
        <end position="173"/>
    </location>
</feature>
<dbReference type="InterPro" id="IPR031930">
    <property type="entry name" value="HK_sensor"/>
</dbReference>
<dbReference type="GO" id="GO:0005886">
    <property type="term" value="C:plasma membrane"/>
    <property type="evidence" value="ECO:0007669"/>
    <property type="project" value="TreeGrafter"/>
</dbReference>
<proteinExistence type="predicted"/>
<evidence type="ECO:0000259" key="13">
    <source>
        <dbReference type="PROSITE" id="PS50885"/>
    </source>
</evidence>
<keyword evidence="5" id="KW-0808">Transferase</keyword>
<evidence type="ECO:0000256" key="8">
    <source>
        <dbReference type="ARBA" id="ARBA00022989"/>
    </source>
</evidence>
<dbReference type="InterPro" id="IPR050428">
    <property type="entry name" value="TCS_sensor_his_kinase"/>
</dbReference>
<dbReference type="InterPro" id="IPR004358">
    <property type="entry name" value="Sig_transdc_His_kin-like_C"/>
</dbReference>
<evidence type="ECO:0000313" key="14">
    <source>
        <dbReference type="EMBL" id="NRQ41775.1"/>
    </source>
</evidence>
<evidence type="ECO:0000313" key="15">
    <source>
        <dbReference type="Proteomes" id="UP000523161"/>
    </source>
</evidence>
<keyword evidence="9" id="KW-0902">Two-component regulatory system</keyword>
<reference evidence="14 15" key="1">
    <citation type="submission" date="2020-06" db="EMBL/GenBank/DDBJ databases">
        <title>Rheinheimera sp. nov., a marine bacterium isolated from coastal.</title>
        <authorList>
            <person name="Yu Q."/>
            <person name="Qi Y."/>
            <person name="Pu J."/>
        </authorList>
    </citation>
    <scope>NUCLEOTIDE SEQUENCE [LARGE SCALE GENOMIC DNA]</scope>
    <source>
        <strain evidence="14 15">YQF-2</strain>
    </source>
</reference>
<dbReference type="InterPro" id="IPR038428">
    <property type="entry name" value="HK_sensor_dom_sf"/>
</dbReference>
<feature type="domain" description="HAMP" evidence="13">
    <location>
        <begin position="174"/>
        <end position="229"/>
    </location>
</feature>
<evidence type="ECO:0000256" key="4">
    <source>
        <dbReference type="ARBA" id="ARBA00022553"/>
    </source>
</evidence>
<dbReference type="Gene3D" id="3.30.450.170">
    <property type="entry name" value="Two-component histidine kinase, sensor domain"/>
    <property type="match status" value="1"/>
</dbReference>
<evidence type="ECO:0000256" key="7">
    <source>
        <dbReference type="ARBA" id="ARBA00022777"/>
    </source>
</evidence>
<dbReference type="InterPro" id="IPR036097">
    <property type="entry name" value="HisK_dim/P_sf"/>
</dbReference>
<dbReference type="Gene3D" id="1.10.8.500">
    <property type="entry name" value="HAMP domain in histidine kinase"/>
    <property type="match status" value="1"/>
</dbReference>
<dbReference type="PRINTS" id="PR00344">
    <property type="entry name" value="BCTRLSENSOR"/>
</dbReference>
<dbReference type="EC" id="2.7.13.3" evidence="3"/>
<dbReference type="Proteomes" id="UP000523161">
    <property type="component" value="Unassembled WGS sequence"/>
</dbReference>
<evidence type="ECO:0000256" key="5">
    <source>
        <dbReference type="ARBA" id="ARBA00022679"/>
    </source>
</evidence>
<dbReference type="Pfam" id="PF02518">
    <property type="entry name" value="HATPase_c"/>
    <property type="match status" value="1"/>
</dbReference>
<dbReference type="GO" id="GO:0000155">
    <property type="term" value="F:phosphorelay sensor kinase activity"/>
    <property type="evidence" value="ECO:0007669"/>
    <property type="project" value="InterPro"/>
</dbReference>
<dbReference type="Pfam" id="PF16750">
    <property type="entry name" value="HK_sensor"/>
    <property type="match status" value="1"/>
</dbReference>
<dbReference type="Gene3D" id="3.30.565.10">
    <property type="entry name" value="Histidine kinase-like ATPase, C-terminal domain"/>
    <property type="match status" value="1"/>
</dbReference>
<gene>
    <name evidence="14" type="ORF">HRH59_04215</name>
</gene>
<keyword evidence="15" id="KW-1185">Reference proteome</keyword>
<name>A0A7Y5EGV0_9GAMM</name>
<keyword evidence="8 11" id="KW-1133">Transmembrane helix</keyword>
<dbReference type="InterPro" id="IPR003661">
    <property type="entry name" value="HisK_dim/P_dom"/>
</dbReference>
<dbReference type="Pfam" id="PF00672">
    <property type="entry name" value="HAMP"/>
    <property type="match status" value="1"/>
</dbReference>
<evidence type="ECO:0000259" key="12">
    <source>
        <dbReference type="PROSITE" id="PS50109"/>
    </source>
</evidence>
<evidence type="ECO:0000256" key="3">
    <source>
        <dbReference type="ARBA" id="ARBA00012438"/>
    </source>
</evidence>
<dbReference type="SUPFAM" id="SSF55874">
    <property type="entry name" value="ATPase domain of HSP90 chaperone/DNA topoisomerase II/histidine kinase"/>
    <property type="match status" value="1"/>
</dbReference>
<dbReference type="AlphaFoldDB" id="A0A7Y5EGV0"/>
<dbReference type="SUPFAM" id="SSF158472">
    <property type="entry name" value="HAMP domain-like"/>
    <property type="match status" value="1"/>
</dbReference>
<accession>A0A7Y5EGV0</accession>
<keyword evidence="7 14" id="KW-0418">Kinase</keyword>
<dbReference type="SUPFAM" id="SSF47384">
    <property type="entry name" value="Homodimeric domain of signal transducing histidine kinase"/>
    <property type="match status" value="1"/>
</dbReference>
<organism evidence="14 15">
    <name type="scientific">Rheinheimera lutimaris</name>
    <dbReference type="NCBI Taxonomy" id="2740584"/>
    <lineage>
        <taxon>Bacteria</taxon>
        <taxon>Pseudomonadati</taxon>
        <taxon>Pseudomonadota</taxon>
        <taxon>Gammaproteobacteria</taxon>
        <taxon>Chromatiales</taxon>
        <taxon>Chromatiaceae</taxon>
        <taxon>Rheinheimera</taxon>
    </lineage>
</organism>
<evidence type="ECO:0000256" key="2">
    <source>
        <dbReference type="ARBA" id="ARBA00004141"/>
    </source>
</evidence>
<keyword evidence="4" id="KW-0597">Phosphoprotein</keyword>